<evidence type="ECO:0000256" key="1">
    <source>
        <dbReference type="ARBA" id="ARBA00010105"/>
    </source>
</evidence>
<reference evidence="3 4" key="1">
    <citation type="journal article" date="2014" name="PLoS Genet.">
        <title>The Genome of Spironucleus salmonicida Highlights a Fish Pathogen Adapted to Fluctuating Environments.</title>
        <authorList>
            <person name="Xu F."/>
            <person name="Jerlstrom-Hultqvist J."/>
            <person name="Einarsson E."/>
            <person name="Astvaldsson A."/>
            <person name="Svard S.G."/>
            <person name="Andersson J.O."/>
        </authorList>
    </citation>
    <scope>NUCLEOTIDE SEQUENCE</scope>
    <source>
        <strain evidence="4">ATCC 50377</strain>
    </source>
</reference>
<protein>
    <submittedName>
        <fullName evidence="4">MYG1 protein</fullName>
    </submittedName>
    <submittedName>
        <fullName evidence="3">Metal-dependent protein hydrolase</fullName>
    </submittedName>
</protein>
<keyword evidence="6" id="KW-1185">Reference proteome</keyword>
<sequence length="279" mass="31669">MQMRICTHDGAYHADDVIAACFLQKIYTNVEIVRTRDQSVIDQADVVFDVGGVYNKSTLRFDHHQLSFTDCIGEIPLSSAGLIFRDLGLQLCENGTHHQIIYQRFIKFIDMHDNGIDGGRAEFSLQIAKLGAIGKTFEQAIEFAMQVLDLEIQFAKMLISSKIEVEKAISQQSGIFLHLDSTVMWIEVLYDIPGNEKFMFVTTQKNGQYRINTINISDSSFRSRQKLPQQWAGYRDSELDDITGVTGGVFVHKGAFVGIWKTKEALDQIKYILESKQKE</sequence>
<evidence type="ECO:0000313" key="2">
    <source>
        <dbReference type="EMBL" id="EST43268.1"/>
    </source>
</evidence>
<dbReference type="PANTHER" id="PTHR11215">
    <property type="entry name" value="METAL DEPENDENT HYDROLASE - RELATED"/>
    <property type="match status" value="1"/>
</dbReference>
<dbReference type="EMBL" id="KI546139">
    <property type="protein sequence ID" value="EST43268.1"/>
    <property type="molecule type" value="Genomic_DNA"/>
</dbReference>
<dbReference type="OrthoDB" id="10265310at2759"/>
<dbReference type="VEuPathDB" id="GiardiaDB:SS50377_27440"/>
<dbReference type="Proteomes" id="UP000018208">
    <property type="component" value="Unassembled WGS sequence"/>
</dbReference>
<dbReference type="InterPro" id="IPR003226">
    <property type="entry name" value="MYG1_exonuclease"/>
</dbReference>
<dbReference type="EMBL" id="KI546139">
    <property type="protein sequence ID" value="EST43270.1"/>
    <property type="molecule type" value="Genomic_DNA"/>
</dbReference>
<dbReference type="GO" id="GO:0016787">
    <property type="term" value="F:hydrolase activity"/>
    <property type="evidence" value="ECO:0007669"/>
    <property type="project" value="UniProtKB-KW"/>
</dbReference>
<dbReference type="GO" id="GO:0005634">
    <property type="term" value="C:nucleus"/>
    <property type="evidence" value="ECO:0007669"/>
    <property type="project" value="TreeGrafter"/>
</dbReference>
<dbReference type="PANTHER" id="PTHR11215:SF1">
    <property type="entry name" value="MYG1 EXONUCLEASE"/>
    <property type="match status" value="1"/>
</dbReference>
<evidence type="ECO:0000313" key="3">
    <source>
        <dbReference type="EMBL" id="EST43270.1"/>
    </source>
</evidence>
<proteinExistence type="inferred from homology"/>
<name>V6LFF4_9EUKA</name>
<evidence type="ECO:0000313" key="4">
    <source>
        <dbReference type="EMBL" id="KAH0571140.1"/>
    </source>
</evidence>
<dbReference type="VEuPathDB" id="GiardiaDB:SS50377_27442"/>
<reference evidence="4" key="2">
    <citation type="submission" date="2020-12" db="EMBL/GenBank/DDBJ databases">
        <title>New Spironucleus salmonicida genome in near-complete chromosomes.</title>
        <authorList>
            <person name="Xu F."/>
            <person name="Kurt Z."/>
            <person name="Jimenez-Gonzalez A."/>
            <person name="Astvaldsson A."/>
            <person name="Andersson J.O."/>
            <person name="Svard S.G."/>
        </authorList>
    </citation>
    <scope>NUCLEOTIDE SEQUENCE</scope>
    <source>
        <strain evidence="4">ATCC 50377</strain>
    </source>
</reference>
<organism evidence="3">
    <name type="scientific">Spironucleus salmonicida</name>
    <dbReference type="NCBI Taxonomy" id="348837"/>
    <lineage>
        <taxon>Eukaryota</taxon>
        <taxon>Metamonada</taxon>
        <taxon>Diplomonadida</taxon>
        <taxon>Hexamitidae</taxon>
        <taxon>Hexamitinae</taxon>
        <taxon>Spironucleus</taxon>
    </lineage>
</organism>
<dbReference type="EMBL" id="AUWU02000007">
    <property type="protein sequence ID" value="KAH0571142.1"/>
    <property type="molecule type" value="Genomic_DNA"/>
</dbReference>
<dbReference type="EMBL" id="AUWU02000007">
    <property type="protein sequence ID" value="KAH0571140.1"/>
    <property type="molecule type" value="Genomic_DNA"/>
</dbReference>
<evidence type="ECO:0000313" key="6">
    <source>
        <dbReference type="Proteomes" id="UP000018208"/>
    </source>
</evidence>
<gene>
    <name evidence="2" type="ORF">SS50377_16932</name>
    <name evidence="3" type="ORF">SS50377_16934</name>
    <name evidence="4" type="ORF">SS50377_27440</name>
    <name evidence="5" type="ORF">SS50377_27442</name>
</gene>
<accession>V6LFF4</accession>
<comment type="similarity">
    <text evidence="1">Belongs to the MYG1 family.</text>
</comment>
<evidence type="ECO:0000313" key="5">
    <source>
        <dbReference type="EMBL" id="KAH0571142.1"/>
    </source>
</evidence>
<keyword evidence="3" id="KW-0378">Hydrolase</keyword>
<dbReference type="Pfam" id="PF03690">
    <property type="entry name" value="MYG1_exonuc"/>
    <property type="match status" value="1"/>
</dbReference>
<dbReference type="AlphaFoldDB" id="V6LFF4"/>
<dbReference type="GO" id="GO:0005737">
    <property type="term" value="C:cytoplasm"/>
    <property type="evidence" value="ECO:0007669"/>
    <property type="project" value="TreeGrafter"/>
</dbReference>